<evidence type="ECO:0000313" key="7">
    <source>
        <dbReference type="EMBL" id="KAF1816488.1"/>
    </source>
</evidence>
<keyword evidence="3" id="KW-0833">Ubl conjugation pathway</keyword>
<sequence length="561" mass="62588">NMVRIPRPRRFSTGATSDTSSSTSPERGADDDNDSIMINPNDSISSLAASVEHDRDADMEDRRPLAPIEALPAELMIAIFARLSSSPQDLRSCMLVSRDWARNSVALLWHRPQTNNWKSLQTVVRTISNKSTFDYPQLVRRLNLSTLNNQVSDGTLMAFRECKRIERLTLTNCTRLSDQSVKPMIVGNRSLLALDVTGLEGISSDTMLEVAKNCYRLQGLNITNCRLVTDEGLEAIARSCRHIKRLKFNGCNQITSKAVLEFAAAAQYLLEIDLHCVHLLEDDAVTALLSNGNQLRELRLSHCSRITDAAFLNLPTNAQYESLRILDLTDCIELQDAGVQRIVTAAPRLRNLVLAKCRQLTDRAVIAITRLGKNLHYIHLGHCARITDAGVLQLVKLCNRIRYIDLACCSQLTDQSVHMLATLPKLKRIGLVKCDNITDRSIYALAKPRNAGNAPNIPPLYAQANFIPGYNTQNAMSGATPSSLERVHLSYCRNLTLNGIHALLNNCPRLTHLSLTGVQAFLRDDLLRFCRAAPPEFNEHQRNLFCVFSGHGVKDLRTFLN</sequence>
<feature type="domain" description="F-box" evidence="5">
    <location>
        <begin position="68"/>
        <end position="112"/>
    </location>
</feature>
<dbReference type="Pfam" id="PF12937">
    <property type="entry name" value="F-box-like"/>
    <property type="match status" value="1"/>
</dbReference>
<dbReference type="EMBL" id="ML975150">
    <property type="protein sequence ID" value="KAF1816488.1"/>
    <property type="molecule type" value="Genomic_DNA"/>
</dbReference>
<accession>A0A6G1GEK2</accession>
<feature type="compositionally biased region" description="Low complexity" evidence="4">
    <location>
        <begin position="12"/>
        <end position="24"/>
    </location>
</feature>
<dbReference type="OrthoDB" id="10257471at2759"/>
<keyword evidence="2" id="KW-0677">Repeat</keyword>
<dbReference type="PANTHER" id="PTHR13382">
    <property type="entry name" value="MITOCHONDRIAL ATP SYNTHASE COUPLING FACTOR B"/>
    <property type="match status" value="1"/>
</dbReference>
<dbReference type="GeneID" id="54416336"/>
<feature type="compositionally biased region" description="Basic residues" evidence="4">
    <location>
        <begin position="1"/>
        <end position="10"/>
    </location>
</feature>
<keyword evidence="1" id="KW-0433">Leucine-rich repeat</keyword>
<dbReference type="Proteomes" id="UP000504638">
    <property type="component" value="Unplaced"/>
</dbReference>
<dbReference type="InterPro" id="IPR036047">
    <property type="entry name" value="F-box-like_dom_sf"/>
</dbReference>
<dbReference type="InterPro" id="IPR001810">
    <property type="entry name" value="F-box_dom"/>
</dbReference>
<reference evidence="9" key="3">
    <citation type="submission" date="2025-04" db="UniProtKB">
        <authorList>
            <consortium name="RefSeq"/>
        </authorList>
    </citation>
    <scope>IDENTIFICATION</scope>
    <source>
        <strain evidence="9">CBS 781.70</strain>
    </source>
</reference>
<dbReference type="FunFam" id="3.80.10.10:FF:000251">
    <property type="entry name" value="Ubiquitin ligase complex F-box protein GRR1"/>
    <property type="match status" value="1"/>
</dbReference>
<dbReference type="SUPFAM" id="SSF52047">
    <property type="entry name" value="RNI-like"/>
    <property type="match status" value="2"/>
</dbReference>
<dbReference type="SMART" id="SM00367">
    <property type="entry name" value="LRR_CC"/>
    <property type="match status" value="12"/>
</dbReference>
<dbReference type="InterPro" id="IPR050648">
    <property type="entry name" value="F-box_LRR-repeat"/>
</dbReference>
<dbReference type="AlphaFoldDB" id="A0A6G1GEK2"/>
<dbReference type="RefSeq" id="XP_033538119.1">
    <property type="nucleotide sequence ID" value="XM_033675766.1"/>
</dbReference>
<feature type="domain" description="F-box/LRR-repeat protein 15-like leucin rich repeat" evidence="6">
    <location>
        <begin position="228"/>
        <end position="443"/>
    </location>
</feature>
<keyword evidence="8" id="KW-1185">Reference proteome</keyword>
<dbReference type="InterPro" id="IPR006553">
    <property type="entry name" value="Leu-rich_rpt_Cys-con_subtyp"/>
</dbReference>
<evidence type="ECO:0000313" key="9">
    <source>
        <dbReference type="RefSeq" id="XP_033538119.1"/>
    </source>
</evidence>
<dbReference type="InterPro" id="IPR057207">
    <property type="entry name" value="FBXL15_LRR"/>
</dbReference>
<protein>
    <submittedName>
        <fullName evidence="7 9">RNI-like protein</fullName>
    </submittedName>
</protein>
<dbReference type="SUPFAM" id="SSF81383">
    <property type="entry name" value="F-box domain"/>
    <property type="match status" value="1"/>
</dbReference>
<proteinExistence type="predicted"/>
<dbReference type="GO" id="GO:0005737">
    <property type="term" value="C:cytoplasm"/>
    <property type="evidence" value="ECO:0007669"/>
    <property type="project" value="TreeGrafter"/>
</dbReference>
<evidence type="ECO:0000256" key="4">
    <source>
        <dbReference type="SAM" id="MobiDB-lite"/>
    </source>
</evidence>
<gene>
    <name evidence="7 9" type="ORF">P152DRAFT_382622</name>
</gene>
<feature type="non-terminal residue" evidence="7">
    <location>
        <position position="561"/>
    </location>
</feature>
<name>A0A6G1GEK2_9PEZI</name>
<evidence type="ECO:0000259" key="6">
    <source>
        <dbReference type="Pfam" id="PF25372"/>
    </source>
</evidence>
<evidence type="ECO:0000256" key="1">
    <source>
        <dbReference type="ARBA" id="ARBA00022614"/>
    </source>
</evidence>
<dbReference type="PANTHER" id="PTHR13382:SF67">
    <property type="entry name" value="SCF E3 UBIQUITIN LIGASE COMPLEX F-BOX PROTEIN POF2"/>
    <property type="match status" value="1"/>
</dbReference>
<dbReference type="Pfam" id="PF25372">
    <property type="entry name" value="DUF7885"/>
    <property type="match status" value="1"/>
</dbReference>
<organism evidence="7">
    <name type="scientific">Eremomyces bilateralis CBS 781.70</name>
    <dbReference type="NCBI Taxonomy" id="1392243"/>
    <lineage>
        <taxon>Eukaryota</taxon>
        <taxon>Fungi</taxon>
        <taxon>Dikarya</taxon>
        <taxon>Ascomycota</taxon>
        <taxon>Pezizomycotina</taxon>
        <taxon>Dothideomycetes</taxon>
        <taxon>Dothideomycetes incertae sedis</taxon>
        <taxon>Eremomycetales</taxon>
        <taxon>Eremomycetaceae</taxon>
        <taxon>Eremomyces</taxon>
    </lineage>
</organism>
<reference evidence="7 9" key="1">
    <citation type="submission" date="2020-01" db="EMBL/GenBank/DDBJ databases">
        <authorList>
            <consortium name="DOE Joint Genome Institute"/>
            <person name="Haridas S."/>
            <person name="Albert R."/>
            <person name="Binder M."/>
            <person name="Bloem J."/>
            <person name="Labutti K."/>
            <person name="Salamov A."/>
            <person name="Andreopoulos B."/>
            <person name="Baker S.E."/>
            <person name="Barry K."/>
            <person name="Bills G."/>
            <person name="Bluhm B.H."/>
            <person name="Cannon C."/>
            <person name="Castanera R."/>
            <person name="Culley D.E."/>
            <person name="Daum C."/>
            <person name="Ezra D."/>
            <person name="Gonzalez J.B."/>
            <person name="Henrissat B."/>
            <person name="Kuo A."/>
            <person name="Liang C."/>
            <person name="Lipzen A."/>
            <person name="Lutzoni F."/>
            <person name="Magnuson J."/>
            <person name="Mondo S."/>
            <person name="Nolan M."/>
            <person name="Ohm R."/>
            <person name="Pangilinan J."/>
            <person name="Park H.-J."/>
            <person name="Ramirez L."/>
            <person name="Alfaro M."/>
            <person name="Sun H."/>
            <person name="Tritt A."/>
            <person name="Yoshinaga Y."/>
            <person name="Zwiers L.-H."/>
            <person name="Turgeon B.G."/>
            <person name="Goodwin S.B."/>
            <person name="Spatafora J.W."/>
            <person name="Crous P.W."/>
            <person name="Grigoriev I.V."/>
        </authorList>
    </citation>
    <scope>NUCLEOTIDE SEQUENCE</scope>
    <source>
        <strain evidence="7 9">CBS 781.70</strain>
    </source>
</reference>
<evidence type="ECO:0000256" key="3">
    <source>
        <dbReference type="ARBA" id="ARBA00022786"/>
    </source>
</evidence>
<dbReference type="Gene3D" id="3.80.10.10">
    <property type="entry name" value="Ribonuclease Inhibitor"/>
    <property type="match status" value="3"/>
</dbReference>
<evidence type="ECO:0000259" key="5">
    <source>
        <dbReference type="Pfam" id="PF12937"/>
    </source>
</evidence>
<dbReference type="InterPro" id="IPR032675">
    <property type="entry name" value="LRR_dom_sf"/>
</dbReference>
<evidence type="ECO:0000256" key="2">
    <source>
        <dbReference type="ARBA" id="ARBA00022737"/>
    </source>
</evidence>
<evidence type="ECO:0000313" key="8">
    <source>
        <dbReference type="Proteomes" id="UP000504638"/>
    </source>
</evidence>
<dbReference type="GO" id="GO:0019005">
    <property type="term" value="C:SCF ubiquitin ligase complex"/>
    <property type="evidence" value="ECO:0007669"/>
    <property type="project" value="UniProtKB-ARBA"/>
</dbReference>
<feature type="region of interest" description="Disordered" evidence="4">
    <location>
        <begin position="1"/>
        <end position="41"/>
    </location>
</feature>
<reference evidence="9" key="2">
    <citation type="submission" date="2020-04" db="EMBL/GenBank/DDBJ databases">
        <authorList>
            <consortium name="NCBI Genome Project"/>
        </authorList>
    </citation>
    <scope>NUCLEOTIDE SEQUENCE</scope>
    <source>
        <strain evidence="9">CBS 781.70</strain>
    </source>
</reference>
<feature type="non-terminal residue" evidence="7">
    <location>
        <position position="1"/>
    </location>
</feature>